<proteinExistence type="predicted"/>
<dbReference type="Proteomes" id="UP000663860">
    <property type="component" value="Unassembled WGS sequence"/>
</dbReference>
<comment type="caution">
    <text evidence="1">The sequence shown here is derived from an EMBL/GenBank/DDBJ whole genome shotgun (WGS) entry which is preliminary data.</text>
</comment>
<dbReference type="AlphaFoldDB" id="A0A813T6V5"/>
<sequence>MLKVHFCGTKTTIKSIYYCSEHRIAHSCQIFFNDSYTTLVQAISSYSSNQASRTLNSVDPVYMQQDAVDSLVILAYLTEKYSNYKRQIWVPESSSNNNVTGPVPIRVRNANPLLYTLAQHHMNIQPYWIIILELLVKNLIVERVYNKIRYKTWLTTQEISISYLFALSQKYYPEEETVLQTQLETALKESKANREPTGLNNIETIDFFSRSFVRD</sequence>
<organism evidence="1 2">
    <name type="scientific">Adineta steineri</name>
    <dbReference type="NCBI Taxonomy" id="433720"/>
    <lineage>
        <taxon>Eukaryota</taxon>
        <taxon>Metazoa</taxon>
        <taxon>Spiralia</taxon>
        <taxon>Gnathifera</taxon>
        <taxon>Rotifera</taxon>
        <taxon>Eurotatoria</taxon>
        <taxon>Bdelloidea</taxon>
        <taxon>Adinetida</taxon>
        <taxon>Adinetidae</taxon>
        <taxon>Adineta</taxon>
    </lineage>
</organism>
<evidence type="ECO:0000313" key="1">
    <source>
        <dbReference type="EMBL" id="CAF0809723.1"/>
    </source>
</evidence>
<name>A0A813T6V5_9BILA</name>
<dbReference type="EMBL" id="CAJNOE010000048">
    <property type="protein sequence ID" value="CAF0809723.1"/>
    <property type="molecule type" value="Genomic_DNA"/>
</dbReference>
<protein>
    <submittedName>
        <fullName evidence="1">Uncharacterized protein</fullName>
    </submittedName>
</protein>
<reference evidence="1" key="1">
    <citation type="submission" date="2021-02" db="EMBL/GenBank/DDBJ databases">
        <authorList>
            <person name="Nowell W R."/>
        </authorList>
    </citation>
    <scope>NUCLEOTIDE SEQUENCE</scope>
</reference>
<accession>A0A813T6V5</accession>
<gene>
    <name evidence="1" type="ORF">IZO911_LOCUS7392</name>
</gene>
<evidence type="ECO:0000313" key="2">
    <source>
        <dbReference type="Proteomes" id="UP000663860"/>
    </source>
</evidence>